<accession>A0A2R4LXY6</accession>
<keyword evidence="1" id="KW-0614">Plasmid</keyword>
<organism evidence="1 2">
    <name type="scientific">Celeribacter baekdonensis</name>
    <dbReference type="NCBI Taxonomy" id="875171"/>
    <lineage>
        <taxon>Bacteria</taxon>
        <taxon>Pseudomonadati</taxon>
        <taxon>Pseudomonadota</taxon>
        <taxon>Alphaproteobacteria</taxon>
        <taxon>Rhodobacterales</taxon>
        <taxon>Roseobacteraceae</taxon>
        <taxon>Celeribacter</taxon>
    </lineage>
</organism>
<gene>
    <name evidence="1" type="ORF">DA792_00855</name>
</gene>
<dbReference type="InterPro" id="IPR036249">
    <property type="entry name" value="Thioredoxin-like_sf"/>
</dbReference>
<dbReference type="RefSeq" id="WP_107717553.1">
    <property type="nucleotide sequence ID" value="NZ_CP028472.1"/>
</dbReference>
<dbReference type="SUPFAM" id="SSF52833">
    <property type="entry name" value="Thioredoxin-like"/>
    <property type="match status" value="1"/>
</dbReference>
<dbReference type="AlphaFoldDB" id="A0A2R4LXY6"/>
<name>A0A2R4LXY6_9RHOB</name>
<dbReference type="Gene3D" id="3.40.30.120">
    <property type="match status" value="1"/>
</dbReference>
<sequence length="124" mass="13126">MPRLPLSAPHLQYNYFRLGPTRLFEALRGPHFTLLAYGPGAAADLAAVAWAGQGAPLKRVAIDAGPGAFSDLCLADAAGSFREGYGVDQSVLLLIRPDGYIATFAVHDRVATIENFAARVTAQA</sequence>
<geneLocation type="plasmid" evidence="2">
    <name>pcblh4a</name>
</geneLocation>
<dbReference type="Proteomes" id="UP000241447">
    <property type="component" value="Plasmid pCBLh4a"/>
</dbReference>
<dbReference type="KEGG" id="cbak:DA792_00855"/>
<reference evidence="1 2" key="1">
    <citation type="submission" date="2018-03" db="EMBL/GenBank/DDBJ databases">
        <title>The Complete Genome of Celeribacter baekdonensis strain LH4, a Thiosulfate-Oxidizing Alphaproteobacterium Isolated from Gulf of Mexico Continental Slope Sediments.</title>
        <authorList>
            <person name="Flood B.E."/>
            <person name="Bailey J.V."/>
            <person name="Leprich D."/>
        </authorList>
    </citation>
    <scope>NUCLEOTIDE SEQUENCE [LARGE SCALE GENOMIC DNA]</scope>
    <source>
        <strain evidence="1 2">LH4</strain>
        <plasmid evidence="2">Plasmid pcblh4a</plasmid>
    </source>
</reference>
<dbReference type="EMBL" id="CP028472">
    <property type="protein sequence ID" value="AVW89781.1"/>
    <property type="molecule type" value="Genomic_DNA"/>
</dbReference>
<evidence type="ECO:0000313" key="2">
    <source>
        <dbReference type="Proteomes" id="UP000241447"/>
    </source>
</evidence>
<proteinExistence type="predicted"/>
<dbReference type="Pfam" id="PF21274">
    <property type="entry name" value="Rng_hyd_C"/>
    <property type="match status" value="1"/>
</dbReference>
<evidence type="ECO:0000313" key="1">
    <source>
        <dbReference type="EMBL" id="AVW89781.1"/>
    </source>
</evidence>
<protein>
    <submittedName>
        <fullName evidence="1">Uncharacterized protein</fullName>
    </submittedName>
</protein>